<dbReference type="InterPro" id="IPR029063">
    <property type="entry name" value="SAM-dependent_MTases_sf"/>
</dbReference>
<dbReference type="PANTHER" id="PTHR14614:SF147">
    <property type="entry name" value="S-ADENOSYLMETHIONINE-DEPENDENT METHYLTRANSFERASE OF THE SEVEN BETA-STRAND FAMILY"/>
    <property type="match status" value="1"/>
</dbReference>
<proteinExistence type="predicted"/>
<protein>
    <submittedName>
        <fullName evidence="1">Uncharacterized protein</fullName>
    </submittedName>
</protein>
<dbReference type="Proteomes" id="UP001215151">
    <property type="component" value="Unassembled WGS sequence"/>
</dbReference>
<keyword evidence="2" id="KW-1185">Reference proteome</keyword>
<name>A0AAD7TW39_9APHY</name>
<dbReference type="EMBL" id="JAPEVG010000098">
    <property type="protein sequence ID" value="KAJ8483211.1"/>
    <property type="molecule type" value="Genomic_DNA"/>
</dbReference>
<reference evidence="1" key="1">
    <citation type="submission" date="2022-11" db="EMBL/GenBank/DDBJ databases">
        <title>Genome Sequence of Cubamyces cubensis.</title>
        <authorList>
            <person name="Buettner E."/>
        </authorList>
    </citation>
    <scope>NUCLEOTIDE SEQUENCE</scope>
    <source>
        <strain evidence="1">MPL-01</strain>
    </source>
</reference>
<dbReference type="AlphaFoldDB" id="A0AAD7TW39"/>
<dbReference type="PANTHER" id="PTHR14614">
    <property type="entry name" value="HEPATOCELLULAR CARCINOMA-ASSOCIATED ANTIGEN"/>
    <property type="match status" value="1"/>
</dbReference>
<comment type="caution">
    <text evidence="1">The sequence shown here is derived from an EMBL/GenBank/DDBJ whole genome shotgun (WGS) entry which is preliminary data.</text>
</comment>
<dbReference type="Pfam" id="PF10294">
    <property type="entry name" value="Methyltransf_16"/>
    <property type="match status" value="1"/>
</dbReference>
<accession>A0AAD7TW39</accession>
<evidence type="ECO:0000313" key="2">
    <source>
        <dbReference type="Proteomes" id="UP001215151"/>
    </source>
</evidence>
<dbReference type="Gene3D" id="3.40.50.150">
    <property type="entry name" value="Vaccinia Virus protein VP39"/>
    <property type="match status" value="1"/>
</dbReference>
<dbReference type="InterPro" id="IPR019410">
    <property type="entry name" value="Methyltransf_16"/>
</dbReference>
<dbReference type="GO" id="GO:0008757">
    <property type="term" value="F:S-adenosylmethionine-dependent methyltransferase activity"/>
    <property type="evidence" value="ECO:0007669"/>
    <property type="project" value="UniProtKB-ARBA"/>
</dbReference>
<gene>
    <name evidence="1" type="ORF">ONZ51_g4862</name>
</gene>
<dbReference type="SUPFAM" id="SSF53335">
    <property type="entry name" value="S-adenosyl-L-methionine-dependent methyltransferases"/>
    <property type="match status" value="1"/>
</dbReference>
<dbReference type="CDD" id="cd02440">
    <property type="entry name" value="AdoMet_MTases"/>
    <property type="match status" value="1"/>
</dbReference>
<organism evidence="1 2">
    <name type="scientific">Trametes cubensis</name>
    <dbReference type="NCBI Taxonomy" id="1111947"/>
    <lineage>
        <taxon>Eukaryota</taxon>
        <taxon>Fungi</taxon>
        <taxon>Dikarya</taxon>
        <taxon>Basidiomycota</taxon>
        <taxon>Agaricomycotina</taxon>
        <taxon>Agaricomycetes</taxon>
        <taxon>Polyporales</taxon>
        <taxon>Polyporaceae</taxon>
        <taxon>Trametes</taxon>
    </lineage>
</organism>
<sequence>MTLLSAPSARLPPIRRIHENSVDVLEGLVKYLRTIYNPPVRGTRRVDRKLGQKRSDGASQDEDALTALRSDEFERAYTVRWLTGLIAQASLIQDESAEDERTDLAAFEEKVDVLIRNAASLLAVCAGTAAAGTVTRRFSFGTPLLDSPIEVRLTDIPISVESDAATVGAHTWGSACLLAEMIAETPQRFGLLPSADNNQAGLRILELGAGTGLVSLASAKLLSAILNKTQQVSTIVATDYHPAVLENLIHNIKANFPDGIASGVSLSAHALDWSIFAEEASCPPTLDAPLDEPFDVIFGADIVYETAHARWIRNTVSALLRRPTAGGARPCFHLLIPLRPTHILEARAIEEVFPRVPPSRSTDDGQGIELCILDVESILCETEDRRAGGEVEYMHYRIGWA</sequence>
<evidence type="ECO:0000313" key="1">
    <source>
        <dbReference type="EMBL" id="KAJ8483211.1"/>
    </source>
</evidence>